<name>A0AA87NQL0_TREMD</name>
<evidence type="ECO:0000313" key="1">
    <source>
        <dbReference type="EMBL" id="EPF28547.1"/>
    </source>
</evidence>
<dbReference type="PROSITE" id="PS51257">
    <property type="entry name" value="PROKAR_LIPOPROTEIN"/>
    <property type="match status" value="1"/>
</dbReference>
<reference evidence="1 2" key="1">
    <citation type="submission" date="2013-04" db="EMBL/GenBank/DDBJ databases">
        <title>The Genome Sequence of Treponema medium ATCC 700293.</title>
        <authorList>
            <consortium name="The Broad Institute Genomics Platform"/>
            <person name="Earl A."/>
            <person name="Ward D."/>
            <person name="Feldgarden M."/>
            <person name="Gevers D."/>
            <person name="Leonetti C."/>
            <person name="Blanton J.M."/>
            <person name="Dewhirst F.E."/>
            <person name="Izard J."/>
            <person name="Walker B."/>
            <person name="Young S."/>
            <person name="Zeng Q."/>
            <person name="Gargeya S."/>
            <person name="Fitzgerald M."/>
            <person name="Haas B."/>
            <person name="Abouelleil A."/>
            <person name="Allen A.W."/>
            <person name="Alvarado L."/>
            <person name="Arachchi H.M."/>
            <person name="Berlin A.M."/>
            <person name="Chapman S.B."/>
            <person name="Gainer-Dewar J."/>
            <person name="Goldberg J."/>
            <person name="Griggs A."/>
            <person name="Gujja S."/>
            <person name="Hansen M."/>
            <person name="Howarth C."/>
            <person name="Imamovic A."/>
            <person name="Ireland A."/>
            <person name="Larimer J."/>
            <person name="McCowan C."/>
            <person name="Murphy C."/>
            <person name="Pearson M."/>
            <person name="Poon T.W."/>
            <person name="Priest M."/>
            <person name="Roberts A."/>
            <person name="Saif S."/>
            <person name="Shea T."/>
            <person name="Sisk P."/>
            <person name="Sykes S."/>
            <person name="Wortman J."/>
            <person name="Nusbaum C."/>
            <person name="Birren B."/>
        </authorList>
    </citation>
    <scope>NUCLEOTIDE SEQUENCE [LARGE SCALE GENOMIC DNA]</scope>
    <source>
        <strain evidence="1 2">ATCC 700293</strain>
    </source>
</reference>
<dbReference type="Proteomes" id="UP000014634">
    <property type="component" value="Unassembled WGS sequence"/>
</dbReference>
<protein>
    <recommendedName>
        <fullName evidence="3">Lipoprotein</fullName>
    </recommendedName>
</protein>
<dbReference type="EMBL" id="ATFE01000011">
    <property type="protein sequence ID" value="EPF28547.1"/>
    <property type="molecule type" value="Genomic_DNA"/>
</dbReference>
<gene>
    <name evidence="1" type="ORF">HMPREF9195_01444</name>
</gene>
<sequence length="770" mass="85675">MKKFISILSVLLAVFLIVGCKQGLSKAEVEQMIKDSQKNGGGGGGGGGGAGGNSSISDILETAVTEVSGKVWTVTRNTVDAGDKGGKKEAGFDHEITFDKESFTFSISMKDGGILSKDLTVNQDYMDLVNTGVAELKDGKLVFKNRMYIKRVYLPKLSKWLSLNGDEYDNSGVLPDHSEDPFNKYFKDGYHQGYPNLVLDVELEVQGTGSGRFRNVDNLATVDKLRLVIKDGKLTLVNVKEKPEQAAALDKSYLHKLMYNYYRDSGAVFDCKDWPPFKEDMGKYTTDVSAVQGALNALKAEMRNTSKRDLPTEPVKWGYDVTGAFTEAADVDLVFDANKIVAVIKKMVPNPAYAPELPEDPVTNPKEIEGIDKLAPLFTIAQPDPANKEKANPLWTSHDELLTASLDHKPHMGGQNTFMVKDFDAVKNATVVWKVLYGTNTASGEDDSTPATITIKREVKDEGTFEDATDIATKKYRSNDTESGFDANDPTHYDDPLRWTEKAHAGKVKKYKVTYTMSIKFDNINDSYFSKNNDFKDKALSSNEFEVKYANVPGTADADFDWVYTLEPYKVMEKYEKKDKWLTFSEVELYGIVSKKKDNGEVEPVTDLVKYPDGEKLTNAYLKRTVTGDTVLNNQTHFFVSSVIPNTNGKYISRITKIKIIPKMENVHFNVTSEGGLTVGGTWDARINKDDATSIDVSLSDGYKEFTIPAGELEVTRLNGFDHFKDSRLIITLSGLDKHSVAHKEGECHDSSVDKKYNWNGYSFVIHFGK</sequence>
<organism evidence="1 2">
    <name type="scientific">Treponema medium ATCC 700293</name>
    <dbReference type="NCBI Taxonomy" id="1125700"/>
    <lineage>
        <taxon>Bacteria</taxon>
        <taxon>Pseudomonadati</taxon>
        <taxon>Spirochaetota</taxon>
        <taxon>Spirochaetia</taxon>
        <taxon>Spirochaetales</taxon>
        <taxon>Treponemataceae</taxon>
        <taxon>Treponema</taxon>
    </lineage>
</organism>
<evidence type="ECO:0008006" key="3">
    <source>
        <dbReference type="Google" id="ProtNLM"/>
    </source>
</evidence>
<comment type="caution">
    <text evidence="1">The sequence shown here is derived from an EMBL/GenBank/DDBJ whole genome shotgun (WGS) entry which is preliminary data.</text>
</comment>
<evidence type="ECO:0000313" key="2">
    <source>
        <dbReference type="Proteomes" id="UP000014634"/>
    </source>
</evidence>
<accession>A0AA87NQL0</accession>
<dbReference type="AlphaFoldDB" id="A0AA87NQL0"/>
<dbReference type="RefSeq" id="WP_016523385.1">
    <property type="nucleotide sequence ID" value="NZ_KE332517.1"/>
</dbReference>
<proteinExistence type="predicted"/>